<feature type="transmembrane region" description="Helical" evidence="2">
    <location>
        <begin position="87"/>
        <end position="107"/>
    </location>
</feature>
<dbReference type="InterPro" id="IPR045339">
    <property type="entry name" value="DUF6534"/>
</dbReference>
<dbReference type="STRING" id="765257.A0A0C9YGA8"/>
<dbReference type="EMBL" id="KN833721">
    <property type="protein sequence ID" value="KIK23940.1"/>
    <property type="molecule type" value="Genomic_DNA"/>
</dbReference>
<evidence type="ECO:0000259" key="3">
    <source>
        <dbReference type="Pfam" id="PF20152"/>
    </source>
</evidence>
<name>A0A0C9YGA8_9AGAM</name>
<feature type="transmembrane region" description="Helical" evidence="2">
    <location>
        <begin position="128"/>
        <end position="153"/>
    </location>
</feature>
<organism evidence="4 5">
    <name type="scientific">Pisolithus microcarpus 441</name>
    <dbReference type="NCBI Taxonomy" id="765257"/>
    <lineage>
        <taxon>Eukaryota</taxon>
        <taxon>Fungi</taxon>
        <taxon>Dikarya</taxon>
        <taxon>Basidiomycota</taxon>
        <taxon>Agaricomycotina</taxon>
        <taxon>Agaricomycetes</taxon>
        <taxon>Agaricomycetidae</taxon>
        <taxon>Boletales</taxon>
        <taxon>Sclerodermatineae</taxon>
        <taxon>Pisolithaceae</taxon>
        <taxon>Pisolithus</taxon>
    </lineage>
</organism>
<feature type="transmembrane region" description="Helical" evidence="2">
    <location>
        <begin position="20"/>
        <end position="42"/>
    </location>
</feature>
<keyword evidence="2" id="KW-0472">Membrane</keyword>
<protein>
    <recommendedName>
        <fullName evidence="3">DUF6534 domain-containing protein</fullName>
    </recommendedName>
</protein>
<evidence type="ECO:0000256" key="2">
    <source>
        <dbReference type="SAM" id="Phobius"/>
    </source>
</evidence>
<proteinExistence type="predicted"/>
<dbReference type="Proteomes" id="UP000054018">
    <property type="component" value="Unassembled WGS sequence"/>
</dbReference>
<dbReference type="PANTHER" id="PTHR40465:SF1">
    <property type="entry name" value="DUF6534 DOMAIN-CONTAINING PROTEIN"/>
    <property type="match status" value="1"/>
</dbReference>
<dbReference type="Pfam" id="PF20152">
    <property type="entry name" value="DUF6534"/>
    <property type="match status" value="1"/>
</dbReference>
<feature type="domain" description="DUF6534" evidence="3">
    <location>
        <begin position="96"/>
        <end position="182"/>
    </location>
</feature>
<keyword evidence="2" id="KW-0812">Transmembrane</keyword>
<dbReference type="PANTHER" id="PTHR40465">
    <property type="entry name" value="CHROMOSOME 1, WHOLE GENOME SHOTGUN SEQUENCE"/>
    <property type="match status" value="1"/>
</dbReference>
<feature type="transmembrane region" description="Helical" evidence="2">
    <location>
        <begin position="49"/>
        <end position="75"/>
    </location>
</feature>
<reference evidence="5" key="2">
    <citation type="submission" date="2015-01" db="EMBL/GenBank/DDBJ databases">
        <title>Evolutionary Origins and Diversification of the Mycorrhizal Mutualists.</title>
        <authorList>
            <consortium name="DOE Joint Genome Institute"/>
            <consortium name="Mycorrhizal Genomics Consortium"/>
            <person name="Kohler A."/>
            <person name="Kuo A."/>
            <person name="Nagy L.G."/>
            <person name="Floudas D."/>
            <person name="Copeland A."/>
            <person name="Barry K.W."/>
            <person name="Cichocki N."/>
            <person name="Veneault-Fourrey C."/>
            <person name="LaButti K."/>
            <person name="Lindquist E.A."/>
            <person name="Lipzen A."/>
            <person name="Lundell T."/>
            <person name="Morin E."/>
            <person name="Murat C."/>
            <person name="Riley R."/>
            <person name="Ohm R."/>
            <person name="Sun H."/>
            <person name="Tunlid A."/>
            <person name="Henrissat B."/>
            <person name="Grigoriev I.V."/>
            <person name="Hibbett D.S."/>
            <person name="Martin F."/>
        </authorList>
    </citation>
    <scope>NUCLEOTIDE SEQUENCE [LARGE SCALE GENOMIC DNA]</scope>
    <source>
        <strain evidence="5">441</strain>
    </source>
</reference>
<sequence>MVVTIYGNPSALILFPNTMNITLIICAPLALAPQAFFIYRLWRLSQNLALVGFCSLLAACRFAFHLIVGITAIHMRNIALVIDQWKWSITTMFVTSVACDAIVAIAVTHILRTQRTEFRRTSWIIDKLIFYSVATGLITIGGELAQALCFWAMPHNYVWLGFYAVESGLYTNSLLAALNSRAVFDRTWTIQPSTDRSSHPSYPRSATGDKAPYFSVVNIPSEDERSGQGESPYKGQF</sequence>
<keyword evidence="2" id="KW-1133">Transmembrane helix</keyword>
<evidence type="ECO:0000256" key="1">
    <source>
        <dbReference type="SAM" id="MobiDB-lite"/>
    </source>
</evidence>
<evidence type="ECO:0000313" key="5">
    <source>
        <dbReference type="Proteomes" id="UP000054018"/>
    </source>
</evidence>
<dbReference type="HOGENOM" id="CLU_1171027_0_0_1"/>
<feature type="region of interest" description="Disordered" evidence="1">
    <location>
        <begin position="192"/>
        <end position="212"/>
    </location>
</feature>
<reference evidence="4 5" key="1">
    <citation type="submission" date="2014-04" db="EMBL/GenBank/DDBJ databases">
        <authorList>
            <consortium name="DOE Joint Genome Institute"/>
            <person name="Kuo A."/>
            <person name="Kohler A."/>
            <person name="Costa M.D."/>
            <person name="Nagy L.G."/>
            <person name="Floudas D."/>
            <person name="Copeland A."/>
            <person name="Barry K.W."/>
            <person name="Cichocki N."/>
            <person name="Veneault-Fourrey C."/>
            <person name="LaButti K."/>
            <person name="Lindquist E.A."/>
            <person name="Lipzen A."/>
            <person name="Lundell T."/>
            <person name="Morin E."/>
            <person name="Murat C."/>
            <person name="Sun H."/>
            <person name="Tunlid A."/>
            <person name="Henrissat B."/>
            <person name="Grigoriev I.V."/>
            <person name="Hibbett D.S."/>
            <person name="Martin F."/>
            <person name="Nordberg H.P."/>
            <person name="Cantor M.N."/>
            <person name="Hua S.X."/>
        </authorList>
    </citation>
    <scope>NUCLEOTIDE SEQUENCE [LARGE SCALE GENOMIC DNA]</scope>
    <source>
        <strain evidence="4 5">441</strain>
    </source>
</reference>
<dbReference type="AlphaFoldDB" id="A0A0C9YGA8"/>
<keyword evidence="5" id="KW-1185">Reference proteome</keyword>
<gene>
    <name evidence="4" type="ORF">PISMIDRAFT_678653</name>
</gene>
<evidence type="ECO:0000313" key="4">
    <source>
        <dbReference type="EMBL" id="KIK23940.1"/>
    </source>
</evidence>
<feature type="transmembrane region" description="Helical" evidence="2">
    <location>
        <begin position="159"/>
        <end position="178"/>
    </location>
</feature>
<accession>A0A0C9YGA8</accession>
<dbReference type="OrthoDB" id="2868589at2759"/>